<dbReference type="EMBL" id="MVGR01000004">
    <property type="protein sequence ID" value="OPF17715.1"/>
    <property type="molecule type" value="Genomic_DNA"/>
</dbReference>
<protein>
    <submittedName>
        <fullName evidence="1">Uncharacterized protein</fullName>
    </submittedName>
</protein>
<name>A0A1V4BU41_MICAE</name>
<organism evidence="1 2">
    <name type="scientific">Microcystis aeruginosa KW</name>
    <dbReference type="NCBI Taxonomy" id="1960155"/>
    <lineage>
        <taxon>Bacteria</taxon>
        <taxon>Bacillati</taxon>
        <taxon>Cyanobacteriota</taxon>
        <taxon>Cyanophyceae</taxon>
        <taxon>Oscillatoriophycideae</taxon>
        <taxon>Chroococcales</taxon>
        <taxon>Microcystaceae</taxon>
        <taxon>Microcystis</taxon>
    </lineage>
</organism>
<evidence type="ECO:0000313" key="2">
    <source>
        <dbReference type="Proteomes" id="UP000189835"/>
    </source>
</evidence>
<proteinExistence type="predicted"/>
<evidence type="ECO:0000313" key="1">
    <source>
        <dbReference type="EMBL" id="OPF17715.1"/>
    </source>
</evidence>
<dbReference type="GeneID" id="66707347"/>
<comment type="caution">
    <text evidence="1">The sequence shown here is derived from an EMBL/GenBank/DDBJ whole genome shotgun (WGS) entry which is preliminary data.</text>
</comment>
<reference evidence="1 2" key="1">
    <citation type="submission" date="2017-02" db="EMBL/GenBank/DDBJ databases">
        <title>Genome sequence of Microcystis aeruginosa KW.</title>
        <authorList>
            <person name="Oh H.-M."/>
            <person name="Ahn C.-Y."/>
            <person name="Jeong H."/>
            <person name="Srivastava A."/>
            <person name="Lee H.-G."/>
            <person name="Kang S.-R."/>
        </authorList>
    </citation>
    <scope>NUCLEOTIDE SEQUENCE [LARGE SCALE GENOMIC DNA]</scope>
    <source>
        <strain evidence="1 2">KW</strain>
    </source>
</reference>
<dbReference type="RefSeq" id="WP_002758886.1">
    <property type="nucleotide sequence ID" value="NZ_MVGR01000004.1"/>
</dbReference>
<sequence length="67" mass="8199">MNHQPDFYQMSRPELRKYVLSHREDDEALRIYMDRMRTESGVTRFTLTPSQEDMKKLEEFLKAKMDK</sequence>
<gene>
    <name evidence="1" type="ORF">B1L04_17580</name>
</gene>
<dbReference type="InterPro" id="IPR054053">
    <property type="entry name" value="DUF6887"/>
</dbReference>
<accession>A0A1V4BU41</accession>
<dbReference type="Pfam" id="PF21826">
    <property type="entry name" value="DUF6887"/>
    <property type="match status" value="1"/>
</dbReference>
<dbReference type="Proteomes" id="UP000189835">
    <property type="component" value="Unassembled WGS sequence"/>
</dbReference>
<dbReference type="AlphaFoldDB" id="A0A1V4BU41"/>